<feature type="region of interest" description="Disordered" evidence="1">
    <location>
        <begin position="89"/>
        <end position="172"/>
    </location>
</feature>
<dbReference type="InterPro" id="IPR018392">
    <property type="entry name" value="LysM"/>
</dbReference>
<proteinExistence type="predicted"/>
<dbReference type="CDD" id="cd00118">
    <property type="entry name" value="LysM"/>
    <property type="match status" value="1"/>
</dbReference>
<organism evidence="3 4">
    <name type="scientific">Diaporthe ampelina</name>
    <dbReference type="NCBI Taxonomy" id="1214573"/>
    <lineage>
        <taxon>Eukaryota</taxon>
        <taxon>Fungi</taxon>
        <taxon>Dikarya</taxon>
        <taxon>Ascomycota</taxon>
        <taxon>Pezizomycotina</taxon>
        <taxon>Sordariomycetes</taxon>
        <taxon>Sordariomycetidae</taxon>
        <taxon>Diaporthales</taxon>
        <taxon>Diaporthaceae</taxon>
        <taxon>Diaporthe</taxon>
    </lineage>
</organism>
<evidence type="ECO:0000256" key="1">
    <source>
        <dbReference type="SAM" id="MobiDB-lite"/>
    </source>
</evidence>
<keyword evidence="4" id="KW-1185">Reference proteome</keyword>
<dbReference type="Gene3D" id="3.10.350.10">
    <property type="entry name" value="LysM domain"/>
    <property type="match status" value="1"/>
</dbReference>
<dbReference type="PANTHER" id="PTHR20932:SF31">
    <property type="entry name" value="RING-TYPE DOMAIN-CONTAINING PROTEIN"/>
    <property type="match status" value="1"/>
</dbReference>
<comment type="caution">
    <text evidence="3">The sequence shown here is derived from an EMBL/GenBank/DDBJ whole genome shotgun (WGS) entry which is preliminary data.</text>
</comment>
<evidence type="ECO:0000313" key="3">
    <source>
        <dbReference type="EMBL" id="KKY32710.1"/>
    </source>
</evidence>
<evidence type="ECO:0000259" key="2">
    <source>
        <dbReference type="Pfam" id="PF01476"/>
    </source>
</evidence>
<feature type="region of interest" description="Disordered" evidence="1">
    <location>
        <begin position="275"/>
        <end position="307"/>
    </location>
</feature>
<protein>
    <recommendedName>
        <fullName evidence="2">LysM domain-containing protein</fullName>
    </recommendedName>
</protein>
<sequence>MKIPLSAILPGQASEACCTCATVLSEVPRYSPQTEKPYPADRRLDCCPRVICGRCIHARADKKTLPPAQNNTRFASYCPYCQVASEASNPLPQGLREPPSYDSATSKTTTTTTTTTTHPRTTDTPGDDDDAPPPPYKPSAHSPQPQDDKSTKPDGPPPPDTLHFVHPTDDTIPSLSLRYNVPAAVLRRHNNITSDHLLSARRTLLVPGSHYPSGVSLSPRPLGGEEEEARKARIRRWMVACKCAAYDVAELYLAQSGGDLGEAVERYLADEEWERAHPLEGPTRGKGKEKGRVGTGGGGGGTGGTWAAQAAFLKRQGQS</sequence>
<dbReference type="AlphaFoldDB" id="A0A0G2HXN5"/>
<feature type="compositionally biased region" description="Low complexity" evidence="1">
    <location>
        <begin position="108"/>
        <end position="124"/>
    </location>
</feature>
<dbReference type="Proteomes" id="UP000034680">
    <property type="component" value="Unassembled WGS sequence"/>
</dbReference>
<feature type="domain" description="LysM" evidence="2">
    <location>
        <begin position="169"/>
        <end position="207"/>
    </location>
</feature>
<reference evidence="3 4" key="1">
    <citation type="submission" date="2015-05" db="EMBL/GenBank/DDBJ databases">
        <title>Distinctive expansion of gene families associated with plant cell wall degradation and secondary metabolism in the genomes of grapevine trunk pathogens.</title>
        <authorList>
            <person name="Lawrence D.P."/>
            <person name="Travadon R."/>
            <person name="Rolshausen P.E."/>
            <person name="Baumgartner K."/>
        </authorList>
    </citation>
    <scope>NUCLEOTIDE SEQUENCE [LARGE SCALE GENOMIC DNA]</scope>
    <source>
        <strain evidence="3">DA912</strain>
    </source>
</reference>
<dbReference type="EMBL" id="LCUC01000291">
    <property type="protein sequence ID" value="KKY32710.1"/>
    <property type="molecule type" value="Genomic_DNA"/>
</dbReference>
<evidence type="ECO:0000313" key="4">
    <source>
        <dbReference type="Proteomes" id="UP000034680"/>
    </source>
</evidence>
<reference evidence="3 4" key="2">
    <citation type="submission" date="2015-05" db="EMBL/GenBank/DDBJ databases">
        <authorList>
            <person name="Morales-Cruz A."/>
            <person name="Amrine K.C."/>
            <person name="Cantu D."/>
        </authorList>
    </citation>
    <scope>NUCLEOTIDE SEQUENCE [LARGE SCALE GENOMIC DNA]</scope>
    <source>
        <strain evidence="3">DA912</strain>
    </source>
</reference>
<dbReference type="InterPro" id="IPR045030">
    <property type="entry name" value="LYSM1-4"/>
</dbReference>
<dbReference type="OrthoDB" id="2107166at2759"/>
<dbReference type="Pfam" id="PF01476">
    <property type="entry name" value="LysM"/>
    <property type="match status" value="1"/>
</dbReference>
<dbReference type="PANTHER" id="PTHR20932">
    <property type="entry name" value="LYSM AND PUTATIVE PEPTIDOGLYCAN-BINDING DOMAIN-CONTAINING PROTEIN"/>
    <property type="match status" value="1"/>
</dbReference>
<name>A0A0G2HXN5_9PEZI</name>
<feature type="compositionally biased region" description="Gly residues" evidence="1">
    <location>
        <begin position="293"/>
        <end position="304"/>
    </location>
</feature>
<dbReference type="InterPro" id="IPR036779">
    <property type="entry name" value="LysM_dom_sf"/>
</dbReference>
<gene>
    <name evidence="3" type="ORF">UCDDA912_g07336</name>
</gene>
<accession>A0A0G2HXN5</accession>